<comment type="similarity">
    <text evidence="1 3 7">Belongs to the glycosyl hydrolase 56 family.</text>
</comment>
<dbReference type="Pfam" id="PF01630">
    <property type="entry name" value="Glyco_hydro_56"/>
    <property type="match status" value="1"/>
</dbReference>
<dbReference type="OrthoDB" id="5796153at2759"/>
<sequence length="346" mass="40212">MAAFINFLLWIYYLFFTMRNTPDREFGVIWNVPSERCHTRYGVDLPLSKFNIRSNRNQSFSGDLVTIFLEPAPGLYPQFLPNGTAQYGGLPQLVNHTKHLMKTKLDVINKITDSSFGGFAVIDWEGWVPIFDRNKYSYTRTIYINKSEALVAKLHPEWNPSRVKHEARIQFETSARKLMLETLEYATQLRPTGHWGFYGFPRCYNYKKGQKRCPTNDMEYNNELCWLFARSSAIFPSIYLPEKFGTDKDKRIRVSGIITEAKRMKTKCSKTSTPVLAYSRYRYRDTEHFYSKADLKNTIQQSYDTGLDGVILWDTSNNFADKSACINLKSYLLNVLGPFAKNLTRT</sequence>
<evidence type="ECO:0000256" key="5">
    <source>
        <dbReference type="PIRSR" id="PIRSR038193-2"/>
    </source>
</evidence>
<dbReference type="GO" id="GO:0005975">
    <property type="term" value="P:carbohydrate metabolic process"/>
    <property type="evidence" value="ECO:0007669"/>
    <property type="project" value="UniProtKB-UniRule"/>
</dbReference>
<feature type="disulfide bond" evidence="6">
    <location>
        <begin position="203"/>
        <end position="213"/>
    </location>
</feature>
<dbReference type="InterPro" id="IPR017853">
    <property type="entry name" value="GH"/>
</dbReference>
<evidence type="ECO:0000313" key="9">
    <source>
        <dbReference type="EMBL" id="VDI32208.1"/>
    </source>
</evidence>
<dbReference type="Gene3D" id="3.20.20.70">
    <property type="entry name" value="Aldolase class I"/>
    <property type="match status" value="1"/>
</dbReference>
<dbReference type="PANTHER" id="PTHR11769">
    <property type="entry name" value="HYALURONIDASE"/>
    <property type="match status" value="1"/>
</dbReference>
<keyword evidence="2 6" id="KW-1015">Disulfide bond</keyword>
<evidence type="ECO:0000256" key="4">
    <source>
        <dbReference type="PIRSR" id="PIRSR038193-1"/>
    </source>
</evidence>
<dbReference type="PRINTS" id="PR00846">
    <property type="entry name" value="GLHYDRLASE56"/>
</dbReference>
<reference evidence="9" key="1">
    <citation type="submission" date="2018-11" db="EMBL/GenBank/DDBJ databases">
        <authorList>
            <person name="Alioto T."/>
            <person name="Alioto T."/>
        </authorList>
    </citation>
    <scope>NUCLEOTIDE SEQUENCE</scope>
</reference>
<dbReference type="AlphaFoldDB" id="A0A8B6ECY0"/>
<gene>
    <name evidence="9" type="ORF">MGAL_10B070478</name>
</gene>
<keyword evidence="7 9" id="KW-0326">Glycosidase</keyword>
<accession>A0A8B6ECY0</accession>
<keyword evidence="8" id="KW-0732">Signal</keyword>
<feature type="chain" id="PRO_5032717759" description="Hyaluronidase" evidence="8">
    <location>
        <begin position="20"/>
        <end position="346"/>
    </location>
</feature>
<evidence type="ECO:0000256" key="2">
    <source>
        <dbReference type="ARBA" id="ARBA00023157"/>
    </source>
</evidence>
<dbReference type="SUPFAM" id="SSF51445">
    <property type="entry name" value="(Trans)glycosidases"/>
    <property type="match status" value="1"/>
</dbReference>
<dbReference type="InterPro" id="IPR013785">
    <property type="entry name" value="Aldolase_TIM"/>
</dbReference>
<organism evidence="9 10">
    <name type="scientific">Mytilus galloprovincialis</name>
    <name type="common">Mediterranean mussel</name>
    <dbReference type="NCBI Taxonomy" id="29158"/>
    <lineage>
        <taxon>Eukaryota</taxon>
        <taxon>Metazoa</taxon>
        <taxon>Spiralia</taxon>
        <taxon>Lophotrochozoa</taxon>
        <taxon>Mollusca</taxon>
        <taxon>Bivalvia</taxon>
        <taxon>Autobranchia</taxon>
        <taxon>Pteriomorphia</taxon>
        <taxon>Mytilida</taxon>
        <taxon>Mytiloidea</taxon>
        <taxon>Mytilidae</taxon>
        <taxon>Mytilinae</taxon>
        <taxon>Mytilus</taxon>
    </lineage>
</organism>
<dbReference type="InterPro" id="IPR018155">
    <property type="entry name" value="Hyaluronidase"/>
</dbReference>
<protein>
    <recommendedName>
        <fullName evidence="7">Hyaluronidase</fullName>
        <ecNumber evidence="7">3.2.1.35</ecNumber>
    </recommendedName>
</protein>
<feature type="disulfide bond" evidence="6">
    <location>
        <begin position="37"/>
        <end position="325"/>
    </location>
</feature>
<dbReference type="Proteomes" id="UP000596742">
    <property type="component" value="Unassembled WGS sequence"/>
</dbReference>
<proteinExistence type="inferred from homology"/>
<dbReference type="PIRSF" id="PIRSF038193">
    <property type="entry name" value="Hyaluronidase"/>
    <property type="match status" value="1"/>
</dbReference>
<feature type="signal peptide" evidence="8">
    <location>
        <begin position="1"/>
        <end position="19"/>
    </location>
</feature>
<comment type="caution">
    <text evidence="9">The sequence shown here is derived from an EMBL/GenBank/DDBJ whole genome shotgun (WGS) entry which is preliminary data.</text>
</comment>
<dbReference type="PANTHER" id="PTHR11769:SF35">
    <property type="entry name" value="HYALURONIDASE"/>
    <property type="match status" value="1"/>
</dbReference>
<dbReference type="GO" id="GO:0004415">
    <property type="term" value="F:hyalurononglucosaminidase activity"/>
    <property type="evidence" value="ECO:0007669"/>
    <property type="project" value="UniProtKB-UniRule"/>
</dbReference>
<name>A0A8B6ECY0_MYTGA</name>
<evidence type="ECO:0000256" key="7">
    <source>
        <dbReference type="RuleBase" id="RU610713"/>
    </source>
</evidence>
<evidence type="ECO:0000256" key="1">
    <source>
        <dbReference type="ARBA" id="ARBA00008871"/>
    </source>
</evidence>
<evidence type="ECO:0000256" key="6">
    <source>
        <dbReference type="PIRSR" id="PIRSR038193-3"/>
    </source>
</evidence>
<keyword evidence="7 9" id="KW-0378">Hydrolase</keyword>
<evidence type="ECO:0000256" key="8">
    <source>
        <dbReference type="SAM" id="SignalP"/>
    </source>
</evidence>
<dbReference type="EC" id="3.2.1.35" evidence="7"/>
<evidence type="ECO:0000256" key="3">
    <source>
        <dbReference type="PIRNR" id="PIRNR038193"/>
    </source>
</evidence>
<comment type="catalytic activity">
    <reaction evidence="7">
        <text>Random hydrolysis of (1-&gt;4)-linkages between N-acetyl-beta-D-glucosamine and D-glucuronate residues in hyaluronate.</text>
        <dbReference type="EC" id="3.2.1.35"/>
    </reaction>
</comment>
<feature type="active site" description="Proton donor" evidence="4">
    <location>
        <position position="125"/>
    </location>
</feature>
<dbReference type="EMBL" id="UYJE01004889">
    <property type="protein sequence ID" value="VDI32208.1"/>
    <property type="molecule type" value="Genomic_DNA"/>
</dbReference>
<dbReference type="GO" id="GO:0030214">
    <property type="term" value="P:hyaluronan catabolic process"/>
    <property type="evidence" value="ECO:0007669"/>
    <property type="project" value="TreeGrafter"/>
</dbReference>
<evidence type="ECO:0000313" key="10">
    <source>
        <dbReference type="Proteomes" id="UP000596742"/>
    </source>
</evidence>
<keyword evidence="10" id="KW-1185">Reference proteome</keyword>
<feature type="glycosylation site" description="N-linked (GlcNAc...) asparagine" evidence="5">
    <location>
        <position position="342"/>
    </location>
</feature>